<feature type="domain" description="Acyl-CoA oxidase/dehydrogenase middle" evidence="8">
    <location>
        <begin position="122"/>
        <end position="215"/>
    </location>
</feature>
<feature type="domain" description="Acyl-CoA dehydrogenase/oxidase N-terminal" evidence="9">
    <location>
        <begin position="6"/>
        <end position="118"/>
    </location>
</feature>
<dbReference type="Pfam" id="PF02770">
    <property type="entry name" value="Acyl-CoA_dh_M"/>
    <property type="match status" value="1"/>
</dbReference>
<dbReference type="KEGG" id="paco:AACT_0095"/>
<dbReference type="Pfam" id="PF00441">
    <property type="entry name" value="Acyl-CoA_dh_1"/>
    <property type="match status" value="1"/>
</dbReference>
<evidence type="ECO:0000256" key="2">
    <source>
        <dbReference type="ARBA" id="ARBA00009347"/>
    </source>
</evidence>
<evidence type="ECO:0000256" key="6">
    <source>
        <dbReference type="RuleBase" id="RU362125"/>
    </source>
</evidence>
<accession>A0A6M8EHK1</accession>
<evidence type="ECO:0000259" key="8">
    <source>
        <dbReference type="Pfam" id="PF02770"/>
    </source>
</evidence>
<gene>
    <name evidence="10" type="ORF">AACT_0095</name>
</gene>
<dbReference type="InterPro" id="IPR037069">
    <property type="entry name" value="AcylCoA_DH/ox_N_sf"/>
</dbReference>
<dbReference type="Proteomes" id="UP000503483">
    <property type="component" value="Chromosome"/>
</dbReference>
<dbReference type="EMBL" id="CP042652">
    <property type="protein sequence ID" value="QKE27329.1"/>
    <property type="molecule type" value="Genomic_DNA"/>
</dbReference>
<dbReference type="InterPro" id="IPR046373">
    <property type="entry name" value="Acyl-CoA_Oxase/DH_mid-dom_sf"/>
</dbReference>
<proteinExistence type="inferred from homology"/>
<sequence>MNFELSEDHKVLTDSLKDFVDNEIKPIAMEIDENHEIPMSLITQMSELGFMGTYIPEEYGGAGMDYFSYILTVEEVSKACASSGVLIAAHTSLCCGPILTYGTEEQKKKFLPALARGEKIGCFLQTEPNAGSDVVNIDTKYVEKDDCYVITGSKIFITNGAYKGTGIVIATKDKSLGHKGLSAFIVDLSTPGVEVLKNEVKMGIRGSYTTAFGLDGVVVPKENLLANEGDGFKIAMETLNAGRISVGAQALGIAEGAFERSVDYTQERKQFGKPLAAFQAVSMKLAEMKVRIEQSKMLIYRAAWLKENHKPYIMESAMAKLSASETATFVTKDAIQVHGGYGFICEYEVERMYRDAKITEIYEGTSEIQRVIIGKMLIK</sequence>
<dbReference type="SUPFAM" id="SSF47203">
    <property type="entry name" value="Acyl-CoA dehydrogenase C-terminal domain-like"/>
    <property type="match status" value="1"/>
</dbReference>
<dbReference type="FunFam" id="1.20.140.10:FF:000004">
    <property type="entry name" value="Acyl-CoA dehydrogenase FadE25"/>
    <property type="match status" value="1"/>
</dbReference>
<dbReference type="Gene3D" id="2.40.110.10">
    <property type="entry name" value="Butyryl-CoA Dehydrogenase, subunit A, domain 2"/>
    <property type="match status" value="1"/>
</dbReference>
<dbReference type="InterPro" id="IPR013786">
    <property type="entry name" value="AcylCoA_DH/ox_N"/>
</dbReference>
<dbReference type="SUPFAM" id="SSF56645">
    <property type="entry name" value="Acyl-CoA dehydrogenase NM domain-like"/>
    <property type="match status" value="1"/>
</dbReference>
<dbReference type="PANTHER" id="PTHR43884">
    <property type="entry name" value="ACYL-COA DEHYDROGENASE"/>
    <property type="match status" value="1"/>
</dbReference>
<evidence type="ECO:0000313" key="11">
    <source>
        <dbReference type="Proteomes" id="UP000503483"/>
    </source>
</evidence>
<dbReference type="Pfam" id="PF02771">
    <property type="entry name" value="Acyl-CoA_dh_N"/>
    <property type="match status" value="1"/>
</dbReference>
<dbReference type="PROSITE" id="PS00073">
    <property type="entry name" value="ACYL_COA_DH_2"/>
    <property type="match status" value="1"/>
</dbReference>
<dbReference type="InterPro" id="IPR009100">
    <property type="entry name" value="AcylCoA_DH/oxidase_NM_dom_sf"/>
</dbReference>
<comment type="similarity">
    <text evidence="2 6">Belongs to the acyl-CoA dehydrogenase family.</text>
</comment>
<dbReference type="InterPro" id="IPR036250">
    <property type="entry name" value="AcylCo_DH-like_C"/>
</dbReference>
<dbReference type="InterPro" id="IPR006089">
    <property type="entry name" value="Acyl-CoA_DH_CS"/>
</dbReference>
<feature type="domain" description="Acyl-CoA dehydrogenase/oxidase C-terminal" evidence="7">
    <location>
        <begin position="229"/>
        <end position="377"/>
    </location>
</feature>
<keyword evidence="11" id="KW-1185">Reference proteome</keyword>
<name>A0A6M8EHK1_9BACT</name>
<evidence type="ECO:0000259" key="9">
    <source>
        <dbReference type="Pfam" id="PF02771"/>
    </source>
</evidence>
<dbReference type="AlphaFoldDB" id="A0A6M8EHK1"/>
<evidence type="ECO:0000256" key="4">
    <source>
        <dbReference type="ARBA" id="ARBA00022827"/>
    </source>
</evidence>
<dbReference type="InterPro" id="IPR009075">
    <property type="entry name" value="AcylCo_DH/oxidase_C"/>
</dbReference>
<dbReference type="Gene3D" id="1.20.140.10">
    <property type="entry name" value="Butyryl-CoA Dehydrogenase, subunit A, domain 3"/>
    <property type="match status" value="1"/>
</dbReference>
<dbReference type="GO" id="GO:0050660">
    <property type="term" value="F:flavin adenine dinucleotide binding"/>
    <property type="evidence" value="ECO:0007669"/>
    <property type="project" value="InterPro"/>
</dbReference>
<keyword evidence="5 6" id="KW-0560">Oxidoreductase</keyword>
<evidence type="ECO:0000313" key="10">
    <source>
        <dbReference type="EMBL" id="QKE27329.1"/>
    </source>
</evidence>
<comment type="cofactor">
    <cofactor evidence="1 6">
        <name>FAD</name>
        <dbReference type="ChEBI" id="CHEBI:57692"/>
    </cofactor>
</comment>
<evidence type="ECO:0000259" key="7">
    <source>
        <dbReference type="Pfam" id="PF00441"/>
    </source>
</evidence>
<keyword evidence="3 6" id="KW-0285">Flavoprotein</keyword>
<reference evidence="10 11" key="1">
    <citation type="submission" date="2019-08" db="EMBL/GenBank/DDBJ databases">
        <title>Complete genome sequence of Arcobacter acticola.</title>
        <authorList>
            <person name="Miller W."/>
        </authorList>
    </citation>
    <scope>NUCLEOTIDE SEQUENCE [LARGE SCALE GENOMIC DNA]</scope>
    <source>
        <strain evidence="10 11">KCTC 52212</strain>
    </source>
</reference>
<evidence type="ECO:0000256" key="5">
    <source>
        <dbReference type="ARBA" id="ARBA00023002"/>
    </source>
</evidence>
<evidence type="ECO:0000256" key="1">
    <source>
        <dbReference type="ARBA" id="ARBA00001974"/>
    </source>
</evidence>
<keyword evidence="4 6" id="KW-0274">FAD</keyword>
<dbReference type="PIRSF" id="PIRSF016578">
    <property type="entry name" value="HsaA"/>
    <property type="match status" value="1"/>
</dbReference>
<evidence type="ECO:0000256" key="3">
    <source>
        <dbReference type="ARBA" id="ARBA00022630"/>
    </source>
</evidence>
<dbReference type="PANTHER" id="PTHR43884:SF12">
    <property type="entry name" value="ISOVALERYL-COA DEHYDROGENASE, MITOCHONDRIAL-RELATED"/>
    <property type="match status" value="1"/>
</dbReference>
<dbReference type="FunFam" id="1.10.540.10:FF:000002">
    <property type="entry name" value="Acyl-CoA dehydrogenase FadE19"/>
    <property type="match status" value="1"/>
</dbReference>
<dbReference type="GO" id="GO:0003995">
    <property type="term" value="F:acyl-CoA dehydrogenase activity"/>
    <property type="evidence" value="ECO:0007669"/>
    <property type="project" value="InterPro"/>
</dbReference>
<dbReference type="InterPro" id="IPR006091">
    <property type="entry name" value="Acyl-CoA_Oxase/DH_mid-dom"/>
</dbReference>
<dbReference type="RefSeq" id="WP_172123933.1">
    <property type="nucleotide sequence ID" value="NZ_CP042652.1"/>
</dbReference>
<organism evidence="10 11">
    <name type="scientific">Arcobacter acticola</name>
    <dbReference type="NCBI Taxonomy" id="1849015"/>
    <lineage>
        <taxon>Bacteria</taxon>
        <taxon>Pseudomonadati</taxon>
        <taxon>Campylobacterota</taxon>
        <taxon>Epsilonproteobacteria</taxon>
        <taxon>Campylobacterales</taxon>
        <taxon>Arcobacteraceae</taxon>
        <taxon>Arcobacter</taxon>
    </lineage>
</organism>
<protein>
    <submittedName>
        <fullName evidence="10">Acyl-CoA dehydrogenase</fullName>
    </submittedName>
</protein>
<dbReference type="Gene3D" id="1.10.540.10">
    <property type="entry name" value="Acyl-CoA dehydrogenase/oxidase, N-terminal domain"/>
    <property type="match status" value="1"/>
</dbReference>